<dbReference type="InterPro" id="IPR041236">
    <property type="entry name" value="PriA_C"/>
</dbReference>
<comment type="subunit">
    <text evidence="11">Component of the replication restart primosome.</text>
</comment>
<dbReference type="InterPro" id="IPR040498">
    <property type="entry name" value="PriA_CRR"/>
</dbReference>
<keyword evidence="2 11" id="KW-0235">DNA replication</keyword>
<dbReference type="EC" id="5.6.2.4" evidence="11"/>
<evidence type="ECO:0000256" key="3">
    <source>
        <dbReference type="ARBA" id="ARBA00022723"/>
    </source>
</evidence>
<feature type="binding site" evidence="11">
    <location>
        <position position="511"/>
    </location>
    <ligand>
        <name>Zn(2+)</name>
        <dbReference type="ChEBI" id="CHEBI:29105"/>
        <label>1</label>
    </ligand>
</feature>
<feature type="binding site" evidence="11">
    <location>
        <position position="495"/>
    </location>
    <ligand>
        <name>Zn(2+)</name>
        <dbReference type="ChEBI" id="CHEBI:29105"/>
        <label>2</label>
    </ligand>
</feature>
<dbReference type="NCBIfam" id="TIGR00595">
    <property type="entry name" value="priA"/>
    <property type="match status" value="1"/>
</dbReference>
<keyword evidence="4 11" id="KW-0547">Nucleotide-binding</keyword>
<feature type="region of interest" description="Disordered" evidence="12">
    <location>
        <begin position="238"/>
        <end position="270"/>
    </location>
</feature>
<dbReference type="PANTHER" id="PTHR30580">
    <property type="entry name" value="PRIMOSOMAL PROTEIN N"/>
    <property type="match status" value="1"/>
</dbReference>
<keyword evidence="5 11" id="KW-0378">Hydrolase</keyword>
<dbReference type="Gene3D" id="3.40.1440.60">
    <property type="entry name" value="PriA, 3(prime) DNA-binding domain"/>
    <property type="match status" value="1"/>
</dbReference>
<dbReference type="InterPro" id="IPR041222">
    <property type="entry name" value="PriA_3primeBD"/>
</dbReference>
<comment type="catalytic activity">
    <reaction evidence="11">
        <text>Couples ATP hydrolysis with the unwinding of duplex DNA by translocating in the 3'-5' direction.</text>
        <dbReference type="EC" id="5.6.2.4"/>
    </reaction>
</comment>
<dbReference type="InterPro" id="IPR005259">
    <property type="entry name" value="PriA"/>
</dbReference>
<keyword evidence="15" id="KW-1185">Reference proteome</keyword>
<evidence type="ECO:0000256" key="12">
    <source>
        <dbReference type="SAM" id="MobiDB-lite"/>
    </source>
</evidence>
<evidence type="ECO:0000256" key="11">
    <source>
        <dbReference type="HAMAP-Rule" id="MF_00983"/>
    </source>
</evidence>
<name>A0A7G5IES9_9SPHN</name>
<comment type="function">
    <text evidence="11">Initiates the restart of stalled replication forks, which reloads the replicative helicase on sites other than the origin of replication. Recognizes and binds to abandoned replication forks and remodels them to uncover a helicase loading site. Promotes assembly of the primosome at these replication forks.</text>
</comment>
<evidence type="ECO:0000256" key="5">
    <source>
        <dbReference type="ARBA" id="ARBA00022801"/>
    </source>
</evidence>
<dbReference type="Proteomes" id="UP000515292">
    <property type="component" value="Chromosome"/>
</dbReference>
<feature type="binding site" evidence="11">
    <location>
        <position position="477"/>
    </location>
    <ligand>
        <name>Zn(2+)</name>
        <dbReference type="ChEBI" id="CHEBI:29105"/>
        <label>2</label>
    </ligand>
</feature>
<gene>
    <name evidence="11 14" type="primary">priA</name>
    <name evidence="14" type="ORF">H3309_10760</name>
</gene>
<reference evidence="14 15" key="1">
    <citation type="submission" date="2020-07" db="EMBL/GenBank/DDBJ databases">
        <title>Complete genome sequence for Sandaracinobacter sp. M6.</title>
        <authorList>
            <person name="Tang Y."/>
            <person name="Liu Q."/>
            <person name="Guo Z."/>
            <person name="Lei P."/>
            <person name="Huang B."/>
        </authorList>
    </citation>
    <scope>NUCLEOTIDE SEQUENCE [LARGE SCALE GENOMIC DNA]</scope>
    <source>
        <strain evidence="14 15">M6</strain>
    </source>
</reference>
<feature type="binding site" evidence="11">
    <location>
        <position position="471"/>
    </location>
    <ligand>
        <name>Zn(2+)</name>
        <dbReference type="ChEBI" id="CHEBI:29105"/>
        <label>1</label>
    </ligand>
</feature>
<dbReference type="Pfam" id="PF17764">
    <property type="entry name" value="PriA_3primeBD"/>
    <property type="match status" value="1"/>
</dbReference>
<keyword evidence="9 11" id="KW-0238">DNA-binding</keyword>
<dbReference type="RefSeq" id="WP_182294717.1">
    <property type="nucleotide sequence ID" value="NZ_CP059851.1"/>
</dbReference>
<evidence type="ECO:0000256" key="4">
    <source>
        <dbReference type="ARBA" id="ARBA00022741"/>
    </source>
</evidence>
<keyword evidence="6 11" id="KW-0347">Helicase</keyword>
<dbReference type="GO" id="GO:0006269">
    <property type="term" value="P:DNA replication, synthesis of primer"/>
    <property type="evidence" value="ECO:0007669"/>
    <property type="project" value="UniProtKB-KW"/>
</dbReference>
<dbReference type="Pfam" id="PF18319">
    <property type="entry name" value="Zn_ribbon_PriA"/>
    <property type="match status" value="1"/>
</dbReference>
<keyword evidence="3 11" id="KW-0479">Metal-binding</keyword>
<dbReference type="GO" id="GO:0006270">
    <property type="term" value="P:DNA replication initiation"/>
    <property type="evidence" value="ECO:0007669"/>
    <property type="project" value="TreeGrafter"/>
</dbReference>
<feature type="binding site" evidence="11">
    <location>
        <position position="468"/>
    </location>
    <ligand>
        <name>Zn(2+)</name>
        <dbReference type="ChEBI" id="CHEBI:29105"/>
        <label>1</label>
    </ligand>
</feature>
<evidence type="ECO:0000256" key="9">
    <source>
        <dbReference type="ARBA" id="ARBA00023125"/>
    </source>
</evidence>
<feature type="binding site" evidence="11">
    <location>
        <position position="480"/>
    </location>
    <ligand>
        <name>Zn(2+)</name>
        <dbReference type="ChEBI" id="CHEBI:29105"/>
        <label>2</label>
    </ligand>
</feature>
<evidence type="ECO:0000256" key="7">
    <source>
        <dbReference type="ARBA" id="ARBA00022833"/>
    </source>
</evidence>
<dbReference type="SUPFAM" id="SSF52540">
    <property type="entry name" value="P-loop containing nucleoside triphosphate hydrolases"/>
    <property type="match status" value="1"/>
</dbReference>
<dbReference type="GO" id="GO:0008270">
    <property type="term" value="F:zinc ion binding"/>
    <property type="evidence" value="ECO:0007669"/>
    <property type="project" value="UniProtKB-UniRule"/>
</dbReference>
<dbReference type="InterPro" id="IPR027417">
    <property type="entry name" value="P-loop_NTPase"/>
</dbReference>
<dbReference type="HAMAP" id="MF_00983">
    <property type="entry name" value="PriA"/>
    <property type="match status" value="1"/>
</dbReference>
<accession>A0A7G5IES9</accession>
<dbReference type="GO" id="GO:0003677">
    <property type="term" value="F:DNA binding"/>
    <property type="evidence" value="ECO:0007669"/>
    <property type="project" value="UniProtKB-UniRule"/>
</dbReference>
<protein>
    <recommendedName>
        <fullName evidence="11">Replication restart protein PriA</fullName>
    </recommendedName>
    <alternativeName>
        <fullName evidence="11">ATP-dependent DNA helicase PriA</fullName>
        <ecNumber evidence="11">5.6.2.4</ecNumber>
    </alternativeName>
    <alternativeName>
        <fullName evidence="11">DNA 3'-5' helicase PriA</fullName>
    </alternativeName>
</protein>
<dbReference type="InterPro" id="IPR042115">
    <property type="entry name" value="PriA_3primeBD_sf"/>
</dbReference>
<evidence type="ECO:0000256" key="2">
    <source>
        <dbReference type="ARBA" id="ARBA00022705"/>
    </source>
</evidence>
<evidence type="ECO:0000256" key="10">
    <source>
        <dbReference type="ARBA" id="ARBA00023235"/>
    </source>
</evidence>
<keyword evidence="7 11" id="KW-0862">Zinc</keyword>
<organism evidence="14 15">
    <name type="scientific">Sandaracinobacteroides saxicola</name>
    <dbReference type="NCBI Taxonomy" id="2759707"/>
    <lineage>
        <taxon>Bacteria</taxon>
        <taxon>Pseudomonadati</taxon>
        <taxon>Pseudomonadota</taxon>
        <taxon>Alphaproteobacteria</taxon>
        <taxon>Sphingomonadales</taxon>
        <taxon>Sphingosinicellaceae</taxon>
        <taxon>Sandaracinobacteroides</taxon>
    </lineage>
</organism>
<dbReference type="PANTHER" id="PTHR30580:SF0">
    <property type="entry name" value="PRIMOSOMAL PROTEIN N"/>
    <property type="match status" value="1"/>
</dbReference>
<dbReference type="InterPro" id="IPR014001">
    <property type="entry name" value="Helicase_ATP-bd"/>
</dbReference>
<comment type="catalytic activity">
    <reaction evidence="11">
        <text>ATP + H2O = ADP + phosphate + H(+)</text>
        <dbReference type="Rhea" id="RHEA:13065"/>
        <dbReference type="ChEBI" id="CHEBI:15377"/>
        <dbReference type="ChEBI" id="CHEBI:15378"/>
        <dbReference type="ChEBI" id="CHEBI:30616"/>
        <dbReference type="ChEBI" id="CHEBI:43474"/>
        <dbReference type="ChEBI" id="CHEBI:456216"/>
        <dbReference type="EC" id="5.6.2.4"/>
    </reaction>
</comment>
<evidence type="ECO:0000256" key="6">
    <source>
        <dbReference type="ARBA" id="ARBA00022806"/>
    </source>
</evidence>
<dbReference type="GO" id="GO:0006302">
    <property type="term" value="P:double-strand break repair"/>
    <property type="evidence" value="ECO:0007669"/>
    <property type="project" value="InterPro"/>
</dbReference>
<dbReference type="EMBL" id="CP059851">
    <property type="protein sequence ID" value="QMW21871.1"/>
    <property type="molecule type" value="Genomic_DNA"/>
</dbReference>
<dbReference type="InterPro" id="IPR011545">
    <property type="entry name" value="DEAD/DEAH_box_helicase_dom"/>
</dbReference>
<evidence type="ECO:0000259" key="13">
    <source>
        <dbReference type="PROSITE" id="PS51192"/>
    </source>
</evidence>
<feature type="binding site" evidence="11">
    <location>
        <position position="508"/>
    </location>
    <ligand>
        <name>Zn(2+)</name>
        <dbReference type="ChEBI" id="CHEBI:29105"/>
        <label>1</label>
    </ligand>
</feature>
<dbReference type="GO" id="GO:0005524">
    <property type="term" value="F:ATP binding"/>
    <property type="evidence" value="ECO:0007669"/>
    <property type="project" value="UniProtKB-UniRule"/>
</dbReference>
<keyword evidence="1 11" id="KW-0639">Primosome</keyword>
<dbReference type="KEGG" id="sand:H3309_10760"/>
<dbReference type="PROSITE" id="PS51192">
    <property type="entry name" value="HELICASE_ATP_BIND_1"/>
    <property type="match status" value="1"/>
</dbReference>
<dbReference type="Gene3D" id="3.40.50.300">
    <property type="entry name" value="P-loop containing nucleotide triphosphate hydrolases"/>
    <property type="match status" value="3"/>
</dbReference>
<sequence length="759" mass="81298">MSRVHVLLLQHGVTAFDYSVPAGMALQPGDVVMVPLGPRRVMGVVWDDDTTAPPVNPAKLKPVIARLDIAPLDAPLRRLIDWVADYYIASPSAVLRMAMPSLSALEPPRRVPHWRFVPGQPPRTARRAEVLERLTDLDEPGALPLAEWARLADTTPAMLRTLAAAGHFDTIAAAEPAPPLPRPHHAPPTLSPAQTAAAARLRAAVTARTFAPLLLHGVTGSGKTEVYFEAIAATLFPDGKGPPGDSRRAEDNEASAQSSSPACGGGVSEADGGGKGQTLVLLPEIALTQPWITRFTARFGVPPTVWHSSLKPAARRAAWRAATTGAAKVIVGARSALFLPLPNLRLIIVDEAHDSAFKQEEGVQYHARDTAVMRAQFAGIPIILSTATPALETREQVARGRYQEITLPARFGGAQLPAITMIDLRRTPPPRGRWIAPPLFAALTETLNRGEQALLFLNRRGYAPLTLCRACGERINCPNCTAWMVEHRLTRRLLCHHCGHQSPVPPACPSCGVEHSLVPCGPGVERLAEEVAASFPAARTALVTSDSVRGADDAAALVTAVQNRELDLLIGTQMITKGYDFPGLTLVGVIDADLGLSGGDLRAAERSFQQIAQVSGRAGRGETAGRVFVQTHMPEAPVMTAIAASDAEGFYAAERDARLRHHMPPFGRLAALVISSEDEAAATDAARAIGATAPAATGFEVWGPAPAPLAMLRGRHRHRLLIHARRSAPLQDYIRRWLAPLRLPASVRVTIDVDPHSFL</sequence>
<evidence type="ECO:0000256" key="8">
    <source>
        <dbReference type="ARBA" id="ARBA00022840"/>
    </source>
</evidence>
<keyword evidence="10 11" id="KW-0413">Isomerase</keyword>
<dbReference type="Pfam" id="PF18074">
    <property type="entry name" value="PriA_C"/>
    <property type="match status" value="1"/>
</dbReference>
<dbReference type="SMART" id="SM00487">
    <property type="entry name" value="DEXDc"/>
    <property type="match status" value="1"/>
</dbReference>
<evidence type="ECO:0000313" key="15">
    <source>
        <dbReference type="Proteomes" id="UP000515292"/>
    </source>
</evidence>
<dbReference type="GO" id="GO:1990077">
    <property type="term" value="C:primosome complex"/>
    <property type="evidence" value="ECO:0007669"/>
    <property type="project" value="UniProtKB-UniRule"/>
</dbReference>
<dbReference type="GO" id="GO:0043138">
    <property type="term" value="F:3'-5' DNA helicase activity"/>
    <property type="evidence" value="ECO:0007669"/>
    <property type="project" value="UniProtKB-EC"/>
</dbReference>
<dbReference type="GO" id="GO:0006310">
    <property type="term" value="P:DNA recombination"/>
    <property type="evidence" value="ECO:0007669"/>
    <property type="project" value="InterPro"/>
</dbReference>
<feature type="domain" description="Helicase ATP-binding" evidence="13">
    <location>
        <begin position="204"/>
        <end position="407"/>
    </location>
</feature>
<dbReference type="SMART" id="SM00490">
    <property type="entry name" value="HELICc"/>
    <property type="match status" value="1"/>
</dbReference>
<comment type="similarity">
    <text evidence="11">Belongs to the helicase family. PriA subfamily.</text>
</comment>
<evidence type="ECO:0000313" key="14">
    <source>
        <dbReference type="EMBL" id="QMW21871.1"/>
    </source>
</evidence>
<comment type="cofactor">
    <cofactor evidence="11">
        <name>Zn(2+)</name>
        <dbReference type="ChEBI" id="CHEBI:29105"/>
    </cofactor>
    <text evidence="11">Binds 2 zinc ions per subunit.</text>
</comment>
<dbReference type="GO" id="GO:0016787">
    <property type="term" value="F:hydrolase activity"/>
    <property type="evidence" value="ECO:0007669"/>
    <property type="project" value="UniProtKB-KW"/>
</dbReference>
<evidence type="ECO:0000256" key="1">
    <source>
        <dbReference type="ARBA" id="ARBA00022515"/>
    </source>
</evidence>
<proteinExistence type="inferred from homology"/>
<dbReference type="Pfam" id="PF00270">
    <property type="entry name" value="DEAD"/>
    <property type="match status" value="1"/>
</dbReference>
<feature type="binding site" evidence="11">
    <location>
        <position position="498"/>
    </location>
    <ligand>
        <name>Zn(2+)</name>
        <dbReference type="ChEBI" id="CHEBI:29105"/>
        <label>2</label>
    </ligand>
</feature>
<dbReference type="AlphaFoldDB" id="A0A7G5IES9"/>
<dbReference type="InterPro" id="IPR001650">
    <property type="entry name" value="Helicase_C-like"/>
</dbReference>
<keyword evidence="8 11" id="KW-0067">ATP-binding</keyword>